<dbReference type="InterPro" id="IPR017946">
    <property type="entry name" value="PLC-like_Pdiesterase_TIM-brl"/>
</dbReference>
<dbReference type="CDD" id="cd08563">
    <property type="entry name" value="GDPD_TtGDE_like"/>
    <property type="match status" value="1"/>
</dbReference>
<evidence type="ECO:0000313" key="3">
    <source>
        <dbReference type="Proteomes" id="UP001444625"/>
    </source>
</evidence>
<dbReference type="SUPFAM" id="SSF51695">
    <property type="entry name" value="PLC-like phosphodiesterases"/>
    <property type="match status" value="1"/>
</dbReference>
<name>A0ABU9XCR5_9BACI</name>
<dbReference type="EMBL" id="JBDIML010000001">
    <property type="protein sequence ID" value="MEN2766057.1"/>
    <property type="molecule type" value="Genomic_DNA"/>
</dbReference>
<proteinExistence type="predicted"/>
<comment type="caution">
    <text evidence="2">The sequence shown here is derived from an EMBL/GenBank/DDBJ whole genome shotgun (WGS) entry which is preliminary data.</text>
</comment>
<dbReference type="Proteomes" id="UP001444625">
    <property type="component" value="Unassembled WGS sequence"/>
</dbReference>
<accession>A0ABU9XCR5</accession>
<dbReference type="RefSeq" id="WP_345823517.1">
    <property type="nucleotide sequence ID" value="NZ_JBDIML010000001.1"/>
</dbReference>
<keyword evidence="3" id="KW-1185">Reference proteome</keyword>
<reference evidence="2 3" key="1">
    <citation type="submission" date="2024-05" db="EMBL/GenBank/DDBJ databases">
        <authorList>
            <person name="Haq I."/>
            <person name="Ullah Z."/>
            <person name="Ahmad R."/>
            <person name="Li M."/>
            <person name="Tong Y."/>
        </authorList>
    </citation>
    <scope>NUCLEOTIDE SEQUENCE [LARGE SCALE GENOMIC DNA]</scope>
    <source>
        <strain evidence="2 3">16A2E</strain>
    </source>
</reference>
<dbReference type="Gene3D" id="3.20.20.190">
    <property type="entry name" value="Phosphatidylinositol (PI) phosphodiesterase"/>
    <property type="match status" value="1"/>
</dbReference>
<protein>
    <submittedName>
        <fullName evidence="2">Glycerophosphodiester phosphodiesterase</fullName>
    </submittedName>
</protein>
<dbReference type="Pfam" id="PF03009">
    <property type="entry name" value="GDPD"/>
    <property type="match status" value="1"/>
</dbReference>
<organism evidence="2 3">
    <name type="scientific">Ornithinibacillus xuwenensis</name>
    <dbReference type="NCBI Taxonomy" id="3144668"/>
    <lineage>
        <taxon>Bacteria</taxon>
        <taxon>Bacillati</taxon>
        <taxon>Bacillota</taxon>
        <taxon>Bacilli</taxon>
        <taxon>Bacillales</taxon>
        <taxon>Bacillaceae</taxon>
        <taxon>Ornithinibacillus</taxon>
    </lineage>
</organism>
<dbReference type="PROSITE" id="PS51704">
    <property type="entry name" value="GP_PDE"/>
    <property type="match status" value="1"/>
</dbReference>
<dbReference type="PANTHER" id="PTHR46211:SF1">
    <property type="entry name" value="GLYCEROPHOSPHODIESTER PHOSPHODIESTERASE, CYTOPLASMIC"/>
    <property type="match status" value="1"/>
</dbReference>
<evidence type="ECO:0000259" key="1">
    <source>
        <dbReference type="PROSITE" id="PS51704"/>
    </source>
</evidence>
<feature type="domain" description="GP-PDE" evidence="1">
    <location>
        <begin position="3"/>
        <end position="239"/>
    </location>
</feature>
<evidence type="ECO:0000313" key="2">
    <source>
        <dbReference type="EMBL" id="MEN2766057.1"/>
    </source>
</evidence>
<gene>
    <name evidence="2" type="ORF">ABC228_02570</name>
</gene>
<sequence length="249" mass="29031">MTTKIIAHRGASKLAPENTMYAFELAYKLGAEGIETDVQLTKDKVPVLIHDETLKRTTSGSGYVKNFTYEELKKLDTGTWFSRDFKGAKMVSLEEFLVWIKPKDMSINIELKNNKIDYKNLESIVYHRLKEHRLLERTTISTFSTNSVRRLKKYRDELGIALLTSKRIPNLVEYAHDLGANALHIKYRLLHEQIIQQAHSLKMPVRVYTVNKYKSMMNCYARNCDGIFTDAPYKALTFRKLFHYKKELL</sequence>
<dbReference type="PANTHER" id="PTHR46211">
    <property type="entry name" value="GLYCEROPHOSPHORYL DIESTER PHOSPHODIESTERASE"/>
    <property type="match status" value="1"/>
</dbReference>
<dbReference type="InterPro" id="IPR030395">
    <property type="entry name" value="GP_PDE_dom"/>
</dbReference>